<reference evidence="4" key="1">
    <citation type="submission" date="2006-06" db="EMBL/GenBank/DDBJ databases">
        <title>Complete sequence of chromosome of Chelativorans sp. BNC1.</title>
        <authorList>
            <consortium name="US DOE Joint Genome Institute"/>
            <person name="Copeland A."/>
            <person name="Lucas S."/>
            <person name="Lapidus A."/>
            <person name="Barry K."/>
            <person name="Detter J.C."/>
            <person name="Glavina del Rio T."/>
            <person name="Hammon N."/>
            <person name="Israni S."/>
            <person name="Dalin E."/>
            <person name="Tice H."/>
            <person name="Pitluck S."/>
            <person name="Chertkov O."/>
            <person name="Brettin T."/>
            <person name="Bruce D."/>
            <person name="Han C."/>
            <person name="Tapia R."/>
            <person name="Gilna P."/>
            <person name="Schmutz J."/>
            <person name="Larimer F."/>
            <person name="Land M."/>
            <person name="Hauser L."/>
            <person name="Kyrpides N."/>
            <person name="Mikhailova N."/>
            <person name="Richardson P."/>
        </authorList>
    </citation>
    <scope>NUCLEOTIDE SEQUENCE</scope>
    <source>
        <strain evidence="4">BNC1</strain>
    </source>
</reference>
<dbReference type="KEGG" id="mes:Meso_0847"/>
<dbReference type="EMBL" id="CP000390">
    <property type="protein sequence ID" value="ABG62247.1"/>
    <property type="molecule type" value="Genomic_DNA"/>
</dbReference>
<feature type="domain" description="EF-hand" evidence="3">
    <location>
        <begin position="146"/>
        <end position="181"/>
    </location>
</feature>
<dbReference type="Pfam" id="PF13202">
    <property type="entry name" value="EF-hand_5"/>
    <property type="match status" value="2"/>
</dbReference>
<evidence type="ECO:0000256" key="1">
    <source>
        <dbReference type="SAM" id="MobiDB-lite"/>
    </source>
</evidence>
<feature type="region of interest" description="Disordered" evidence="1">
    <location>
        <begin position="64"/>
        <end position="103"/>
    </location>
</feature>
<dbReference type="InterPro" id="IPR011992">
    <property type="entry name" value="EF-hand-dom_pair"/>
</dbReference>
<dbReference type="InterPro" id="IPR002048">
    <property type="entry name" value="EF_hand_dom"/>
</dbReference>
<proteinExistence type="predicted"/>
<gene>
    <name evidence="4" type="ordered locus">Meso_0847</name>
</gene>
<evidence type="ECO:0000259" key="3">
    <source>
        <dbReference type="PROSITE" id="PS50222"/>
    </source>
</evidence>
<organism evidence="4">
    <name type="scientific">Chelativorans sp. (strain BNC1)</name>
    <dbReference type="NCBI Taxonomy" id="266779"/>
    <lineage>
        <taxon>Bacteria</taxon>
        <taxon>Pseudomonadati</taxon>
        <taxon>Pseudomonadota</taxon>
        <taxon>Alphaproteobacteria</taxon>
        <taxon>Hyphomicrobiales</taxon>
        <taxon>Phyllobacteriaceae</taxon>
        <taxon>Chelativorans</taxon>
    </lineage>
</organism>
<sequence precursor="true">MRKRSLLSLAVALAVTPGMALAQTGGPQSPGPDQTPRSGSPEDQDFGGDRDSMRNMMREMMEEMMRGAPSAQEERDMPPDGTMRRAQPPQNMHQQRESGPRRFGRERHMGMGMGMGMGSRGFHSARMRMMFAIVDADGDGALSIEEVNDFHSRIFNAVDQDGDGSVTMEEIEDFFHAGFEDGERD</sequence>
<protein>
    <submittedName>
        <fullName evidence="4">Calcium-binding EF-hand</fullName>
    </submittedName>
</protein>
<feature type="region of interest" description="Disordered" evidence="1">
    <location>
        <begin position="20"/>
        <end position="51"/>
    </location>
</feature>
<accession>Q11K28</accession>
<dbReference type="HOGENOM" id="CLU_1600764_0_0_5"/>
<feature type="signal peptide" evidence="2">
    <location>
        <begin position="1"/>
        <end position="22"/>
    </location>
</feature>
<feature type="compositionally biased region" description="Polar residues" evidence="1">
    <location>
        <begin position="25"/>
        <end position="38"/>
    </location>
</feature>
<feature type="chain" id="PRO_5004180372" evidence="2">
    <location>
        <begin position="23"/>
        <end position="185"/>
    </location>
</feature>
<dbReference type="PROSITE" id="PS00018">
    <property type="entry name" value="EF_HAND_1"/>
    <property type="match status" value="1"/>
</dbReference>
<dbReference type="Gene3D" id="1.10.238.10">
    <property type="entry name" value="EF-hand"/>
    <property type="match status" value="1"/>
</dbReference>
<dbReference type="eggNOG" id="ENOG50312BD">
    <property type="taxonomic scope" value="Bacteria"/>
</dbReference>
<keyword evidence="2" id="KW-0732">Signal</keyword>
<evidence type="ECO:0000256" key="2">
    <source>
        <dbReference type="SAM" id="SignalP"/>
    </source>
</evidence>
<dbReference type="GO" id="GO:0005509">
    <property type="term" value="F:calcium ion binding"/>
    <property type="evidence" value="ECO:0007669"/>
    <property type="project" value="InterPro"/>
</dbReference>
<name>Q11K28_CHESB</name>
<dbReference type="SUPFAM" id="SSF47473">
    <property type="entry name" value="EF-hand"/>
    <property type="match status" value="1"/>
</dbReference>
<dbReference type="AlphaFoldDB" id="Q11K28"/>
<dbReference type="InterPro" id="IPR018247">
    <property type="entry name" value="EF_Hand_1_Ca_BS"/>
</dbReference>
<dbReference type="PROSITE" id="PS50222">
    <property type="entry name" value="EF_HAND_2"/>
    <property type="match status" value="1"/>
</dbReference>
<evidence type="ECO:0000313" key="4">
    <source>
        <dbReference type="EMBL" id="ABG62247.1"/>
    </source>
</evidence>